<dbReference type="Gene3D" id="1.20.930.10">
    <property type="entry name" value="Conserved domain common to transcription factors TFIIS, elongin A, CRSP70"/>
    <property type="match status" value="1"/>
</dbReference>
<evidence type="ECO:0000313" key="6">
    <source>
        <dbReference type="Proteomes" id="UP001187531"/>
    </source>
</evidence>
<accession>A0AA88LK15</accession>
<dbReference type="SMART" id="SM00509">
    <property type="entry name" value="TFS2N"/>
    <property type="match status" value="1"/>
</dbReference>
<dbReference type="InterPro" id="IPR003617">
    <property type="entry name" value="TFIIS/CRSP70_N_sub"/>
</dbReference>
<dbReference type="GO" id="GO:0005634">
    <property type="term" value="C:nucleus"/>
    <property type="evidence" value="ECO:0007669"/>
    <property type="project" value="UniProtKB-SubCell"/>
</dbReference>
<dbReference type="AlphaFoldDB" id="A0AA88LK15"/>
<dbReference type="EMBL" id="JAVRJZ010000003">
    <property type="protein sequence ID" value="KAK2724755.1"/>
    <property type="molecule type" value="Genomic_DNA"/>
</dbReference>
<dbReference type="Proteomes" id="UP001187531">
    <property type="component" value="Unassembled WGS sequence"/>
</dbReference>
<proteinExistence type="predicted"/>
<name>A0AA88LK15_ARTSF</name>
<evidence type="ECO:0000259" key="4">
    <source>
        <dbReference type="PROSITE" id="PS51319"/>
    </source>
</evidence>
<keyword evidence="2 3" id="KW-0539">Nucleus</keyword>
<feature type="domain" description="TFIIS N-terminal" evidence="4">
    <location>
        <begin position="40"/>
        <end position="113"/>
    </location>
</feature>
<keyword evidence="6" id="KW-1185">Reference proteome</keyword>
<evidence type="ECO:0000256" key="3">
    <source>
        <dbReference type="PROSITE-ProRule" id="PRU00649"/>
    </source>
</evidence>
<reference evidence="5" key="1">
    <citation type="submission" date="2023-07" db="EMBL/GenBank/DDBJ databases">
        <title>Chromosome-level genome assembly of Artemia franciscana.</title>
        <authorList>
            <person name="Jo E."/>
        </authorList>
    </citation>
    <scope>NUCLEOTIDE SEQUENCE</scope>
    <source>
        <tissue evidence="5">Whole body</tissue>
    </source>
</reference>
<comment type="caution">
    <text evidence="5">The sequence shown here is derived from an EMBL/GenBank/DDBJ whole genome shotgun (WGS) entry which is preliminary data.</text>
</comment>
<sequence length="210" mass="24217">MDKFVIRLSKPADLNAKSSSSGKKLRQSKIEMLPGVVNVKDFEKYAQILKSSTNSHEILKILDKIEKKVPSTEVLKSTGIGKVVRKLSTHSDLEIASKADDVFEKWKGHVEKMACRKPVEVSSDTATQERREKARNMISKYLDEELGKRIEHEVFNYNNQLLNYKYRKSIRKVALALQSQPDLRETFLKERVKYKEHLKRLFSTSSSDSE</sequence>
<evidence type="ECO:0000256" key="2">
    <source>
        <dbReference type="ARBA" id="ARBA00023242"/>
    </source>
</evidence>
<comment type="subcellular location">
    <subcellularLocation>
        <location evidence="1 3">Nucleus</location>
    </subcellularLocation>
</comment>
<evidence type="ECO:0000256" key="1">
    <source>
        <dbReference type="ARBA" id="ARBA00004123"/>
    </source>
</evidence>
<dbReference type="EMBL" id="JAVRJZ010000003">
    <property type="protein sequence ID" value="KAK2724756.1"/>
    <property type="molecule type" value="Genomic_DNA"/>
</dbReference>
<evidence type="ECO:0000313" key="5">
    <source>
        <dbReference type="EMBL" id="KAK2724755.1"/>
    </source>
</evidence>
<dbReference type="Pfam" id="PF08711">
    <property type="entry name" value="Med26"/>
    <property type="match status" value="1"/>
</dbReference>
<dbReference type="SUPFAM" id="SSF47676">
    <property type="entry name" value="Conserved domain common to transcription factors TFIIS, elongin A, CRSP70"/>
    <property type="match status" value="1"/>
</dbReference>
<dbReference type="InterPro" id="IPR017923">
    <property type="entry name" value="TFIIS_N"/>
</dbReference>
<dbReference type="PROSITE" id="PS51319">
    <property type="entry name" value="TFIIS_N"/>
    <property type="match status" value="1"/>
</dbReference>
<gene>
    <name evidence="5" type="ORF">QYM36_001297</name>
</gene>
<dbReference type="InterPro" id="IPR035441">
    <property type="entry name" value="TFIIS/LEDGF_dom_sf"/>
</dbReference>
<organism evidence="5 6">
    <name type="scientific">Artemia franciscana</name>
    <name type="common">Brine shrimp</name>
    <name type="synonym">Artemia sanfranciscana</name>
    <dbReference type="NCBI Taxonomy" id="6661"/>
    <lineage>
        <taxon>Eukaryota</taxon>
        <taxon>Metazoa</taxon>
        <taxon>Ecdysozoa</taxon>
        <taxon>Arthropoda</taxon>
        <taxon>Crustacea</taxon>
        <taxon>Branchiopoda</taxon>
        <taxon>Anostraca</taxon>
        <taxon>Artemiidae</taxon>
        <taxon>Artemia</taxon>
    </lineage>
</organism>
<protein>
    <recommendedName>
        <fullName evidence="4">TFIIS N-terminal domain-containing protein</fullName>
    </recommendedName>
</protein>